<evidence type="ECO:0008006" key="4">
    <source>
        <dbReference type="Google" id="ProtNLM"/>
    </source>
</evidence>
<evidence type="ECO:0000313" key="2">
    <source>
        <dbReference type="EMBL" id="GCD48127.1"/>
    </source>
</evidence>
<dbReference type="PANTHER" id="PTHR40045:SF1">
    <property type="entry name" value="YQCI_YCGG FAMILY PROTEIN"/>
    <property type="match status" value="1"/>
</dbReference>
<dbReference type="RefSeq" id="WP_218040038.1">
    <property type="nucleotide sequence ID" value="NZ_BHZD01000001.1"/>
</dbReference>
<keyword evidence="3" id="KW-1185">Reference proteome</keyword>
<proteinExistence type="predicted"/>
<dbReference type="InterPro" id="IPR014988">
    <property type="entry name" value="Uncharacterised_YqcI/YcgG"/>
</dbReference>
<gene>
    <name evidence="2" type="ORF">GKJPGBOP_07923</name>
</gene>
<dbReference type="EMBL" id="BHZD01000001">
    <property type="protein sequence ID" value="GCD48127.1"/>
    <property type="molecule type" value="Genomic_DNA"/>
</dbReference>
<dbReference type="Proteomes" id="UP000286746">
    <property type="component" value="Unassembled WGS sequence"/>
</dbReference>
<evidence type="ECO:0000256" key="1">
    <source>
        <dbReference type="SAM" id="MobiDB-lite"/>
    </source>
</evidence>
<name>A0A401WFM4_STREY</name>
<evidence type="ECO:0000313" key="3">
    <source>
        <dbReference type="Proteomes" id="UP000286746"/>
    </source>
</evidence>
<comment type="caution">
    <text evidence="2">The sequence shown here is derived from an EMBL/GenBank/DDBJ whole genome shotgun (WGS) entry which is preliminary data.</text>
</comment>
<accession>A0A401WFM4</accession>
<sequence>MSRSGSGDEPFGWVPEAHSVFTERILAEEPSYPCYFGTQGQQRGNNSFSAVDTRYPDTHGPAALARSLRAYRQRAWQGPKRQTLIVFVGPAVPGAELADDHRRFWTLLDELRAYDTEPWPADVPTDPADPRWQWCFDGEPWFIFAASPAYRDRRSRDLGPCLTLVFQVRRVFEGIGGSTVAGKAAKRRVREGLARYDRIGPHPTLGDGDTSTDFKWRQYTLPDDDSVAAPDACPVRHHAAVPVPPERAAVDGSALPQPHERQRP</sequence>
<organism evidence="2 3">
    <name type="scientific">Streptomyces paromomycinus</name>
    <name type="common">Streptomyces rimosus subsp. paromomycinus</name>
    <dbReference type="NCBI Taxonomy" id="92743"/>
    <lineage>
        <taxon>Bacteria</taxon>
        <taxon>Bacillati</taxon>
        <taxon>Actinomycetota</taxon>
        <taxon>Actinomycetes</taxon>
        <taxon>Kitasatosporales</taxon>
        <taxon>Streptomycetaceae</taxon>
        <taxon>Streptomyces</taxon>
    </lineage>
</organism>
<feature type="region of interest" description="Disordered" evidence="1">
    <location>
        <begin position="236"/>
        <end position="264"/>
    </location>
</feature>
<reference evidence="2 3" key="1">
    <citation type="submission" date="2018-11" db="EMBL/GenBank/DDBJ databases">
        <title>Whole genome sequence of Streptomyces paromomycinus NBRC 15454(T).</title>
        <authorList>
            <person name="Komaki H."/>
            <person name="Tamura T."/>
        </authorList>
    </citation>
    <scope>NUCLEOTIDE SEQUENCE [LARGE SCALE GENOMIC DNA]</scope>
    <source>
        <strain evidence="2 3">NBRC 15454</strain>
    </source>
</reference>
<dbReference type="PANTHER" id="PTHR40045">
    <property type="entry name" value="YCGG FAMILY PROTEIN"/>
    <property type="match status" value="1"/>
</dbReference>
<protein>
    <recommendedName>
        <fullName evidence="4">YqcI/YcgG family protein</fullName>
    </recommendedName>
</protein>
<dbReference type="Pfam" id="PF08892">
    <property type="entry name" value="YqcI_YcgG"/>
    <property type="match status" value="1"/>
</dbReference>
<dbReference type="AlphaFoldDB" id="A0A401WFM4"/>